<dbReference type="EMBL" id="SJPJ01000001">
    <property type="protein sequence ID" value="TWT79589.1"/>
    <property type="molecule type" value="Genomic_DNA"/>
</dbReference>
<reference evidence="2 3" key="1">
    <citation type="submission" date="2019-02" db="EMBL/GenBank/DDBJ databases">
        <title>Deep-cultivation of Planctomycetes and their phenomic and genomic characterization uncovers novel biology.</title>
        <authorList>
            <person name="Wiegand S."/>
            <person name="Jogler M."/>
            <person name="Boedeker C."/>
            <person name="Pinto D."/>
            <person name="Vollmers J."/>
            <person name="Rivas-Marin E."/>
            <person name="Kohn T."/>
            <person name="Peeters S.H."/>
            <person name="Heuer A."/>
            <person name="Rast P."/>
            <person name="Oberbeckmann S."/>
            <person name="Bunk B."/>
            <person name="Jeske O."/>
            <person name="Meyerdierks A."/>
            <person name="Storesund J.E."/>
            <person name="Kallscheuer N."/>
            <person name="Luecker S."/>
            <person name="Lage O.M."/>
            <person name="Pohl T."/>
            <person name="Merkel B.J."/>
            <person name="Hornburger P."/>
            <person name="Mueller R.-W."/>
            <person name="Bruemmer F."/>
            <person name="Labrenz M."/>
            <person name="Spormann A.M."/>
            <person name="Op Den Camp H."/>
            <person name="Overmann J."/>
            <person name="Amann R."/>
            <person name="Jetten M.S.M."/>
            <person name="Mascher T."/>
            <person name="Medema M.H."/>
            <person name="Devos D.P."/>
            <person name="Kaster A.-K."/>
            <person name="Ovreas L."/>
            <person name="Rohde M."/>
            <person name="Galperin M.Y."/>
            <person name="Jogler C."/>
        </authorList>
    </citation>
    <scope>NUCLEOTIDE SEQUENCE [LARGE SCALE GENOMIC DNA]</scope>
    <source>
        <strain evidence="2 3">CA13</strain>
    </source>
</reference>
<keyword evidence="3" id="KW-1185">Reference proteome</keyword>
<evidence type="ECO:0000256" key="1">
    <source>
        <dbReference type="SAM" id="Phobius"/>
    </source>
</evidence>
<comment type="caution">
    <text evidence="2">The sequence shown here is derived from an EMBL/GenBank/DDBJ whole genome shotgun (WGS) entry which is preliminary data.</text>
</comment>
<feature type="transmembrane region" description="Helical" evidence="1">
    <location>
        <begin position="6"/>
        <end position="28"/>
    </location>
</feature>
<keyword evidence="1" id="KW-0472">Membrane</keyword>
<keyword evidence="1" id="KW-1133">Transmembrane helix</keyword>
<sequence length="56" mass="5922">MQNRFAGAIDVLMVVSIAVSANLLGIALKYSEFRVSLCGVMGSGVTVKRSKLAMSM</sequence>
<accession>A0A5C5YX14</accession>
<dbReference type="Proteomes" id="UP000315010">
    <property type="component" value="Unassembled WGS sequence"/>
</dbReference>
<gene>
    <name evidence="2" type="ORF">CA13_09930</name>
</gene>
<evidence type="ECO:0000313" key="2">
    <source>
        <dbReference type="EMBL" id="TWT79589.1"/>
    </source>
</evidence>
<protein>
    <submittedName>
        <fullName evidence="2">Uncharacterized protein</fullName>
    </submittedName>
</protein>
<dbReference type="AlphaFoldDB" id="A0A5C5YX14"/>
<evidence type="ECO:0000313" key="3">
    <source>
        <dbReference type="Proteomes" id="UP000315010"/>
    </source>
</evidence>
<organism evidence="2 3">
    <name type="scientific">Novipirellula herctigrandis</name>
    <dbReference type="NCBI Taxonomy" id="2527986"/>
    <lineage>
        <taxon>Bacteria</taxon>
        <taxon>Pseudomonadati</taxon>
        <taxon>Planctomycetota</taxon>
        <taxon>Planctomycetia</taxon>
        <taxon>Pirellulales</taxon>
        <taxon>Pirellulaceae</taxon>
        <taxon>Novipirellula</taxon>
    </lineage>
</organism>
<keyword evidence="1" id="KW-0812">Transmembrane</keyword>
<name>A0A5C5YX14_9BACT</name>
<proteinExistence type="predicted"/>